<keyword evidence="1" id="KW-0175">Coiled coil</keyword>
<evidence type="ECO:0000313" key="2">
    <source>
        <dbReference type="EMBL" id="MCI85715.1"/>
    </source>
</evidence>
<proteinExistence type="predicted"/>
<organism evidence="2 3">
    <name type="scientific">Trifolium medium</name>
    <dbReference type="NCBI Taxonomy" id="97028"/>
    <lineage>
        <taxon>Eukaryota</taxon>
        <taxon>Viridiplantae</taxon>
        <taxon>Streptophyta</taxon>
        <taxon>Embryophyta</taxon>
        <taxon>Tracheophyta</taxon>
        <taxon>Spermatophyta</taxon>
        <taxon>Magnoliopsida</taxon>
        <taxon>eudicotyledons</taxon>
        <taxon>Gunneridae</taxon>
        <taxon>Pentapetalae</taxon>
        <taxon>rosids</taxon>
        <taxon>fabids</taxon>
        <taxon>Fabales</taxon>
        <taxon>Fabaceae</taxon>
        <taxon>Papilionoideae</taxon>
        <taxon>50 kb inversion clade</taxon>
        <taxon>NPAAA clade</taxon>
        <taxon>Hologalegina</taxon>
        <taxon>IRL clade</taxon>
        <taxon>Trifolieae</taxon>
        <taxon>Trifolium</taxon>
    </lineage>
</organism>
<reference evidence="2 3" key="1">
    <citation type="journal article" date="2018" name="Front. Plant Sci.">
        <title>Red Clover (Trifolium pratense) and Zigzag Clover (T. medium) - A Picture of Genomic Similarities and Differences.</title>
        <authorList>
            <person name="Dluhosova J."/>
            <person name="Istvanek J."/>
            <person name="Nedelnik J."/>
            <person name="Repkova J."/>
        </authorList>
    </citation>
    <scope>NUCLEOTIDE SEQUENCE [LARGE SCALE GENOMIC DNA]</scope>
    <source>
        <strain evidence="3">cv. 10/8</strain>
        <tissue evidence="2">Leaf</tissue>
    </source>
</reference>
<evidence type="ECO:0000313" key="3">
    <source>
        <dbReference type="Proteomes" id="UP000265520"/>
    </source>
</evidence>
<feature type="non-terminal residue" evidence="2">
    <location>
        <position position="1"/>
    </location>
</feature>
<dbReference type="EMBL" id="LXQA011122216">
    <property type="protein sequence ID" value="MCI85715.1"/>
    <property type="molecule type" value="Genomic_DNA"/>
</dbReference>
<evidence type="ECO:0000256" key="1">
    <source>
        <dbReference type="SAM" id="Coils"/>
    </source>
</evidence>
<dbReference type="Proteomes" id="UP000265520">
    <property type="component" value="Unassembled WGS sequence"/>
</dbReference>
<sequence>NELCSFKPRITSVHRGCDGNVRDGDGNEKVLGVQACIAEKDKEISRLKELLEIEKRRVDSKRKKASETWKLL</sequence>
<protein>
    <submittedName>
        <fullName evidence="2">Maternal effect embryo arrest protein</fullName>
    </submittedName>
</protein>
<keyword evidence="3" id="KW-1185">Reference proteome</keyword>
<feature type="coiled-coil region" evidence="1">
    <location>
        <begin position="37"/>
        <end position="64"/>
    </location>
</feature>
<comment type="caution">
    <text evidence="2">The sequence shown here is derived from an EMBL/GenBank/DDBJ whole genome shotgun (WGS) entry which is preliminary data.</text>
</comment>
<name>A0A392VFS9_9FABA</name>
<feature type="non-terminal residue" evidence="2">
    <location>
        <position position="72"/>
    </location>
</feature>
<dbReference type="AlphaFoldDB" id="A0A392VFS9"/>
<accession>A0A392VFS9</accession>